<evidence type="ECO:0000313" key="2">
    <source>
        <dbReference type="EMBL" id="MBB5916988.1"/>
    </source>
</evidence>
<protein>
    <submittedName>
        <fullName evidence="2">Uncharacterized protein</fullName>
    </submittedName>
</protein>
<name>A0A7W9PK55_9NOCA</name>
<gene>
    <name evidence="2" type="ORF">BJY24_005900</name>
</gene>
<sequence length="186" mass="18389">MRSSADPAARLRGASVGAASGAVSIAAHALGGGVVSLGSAAVPLLVAACTLVGVVVAALGTGLPRLMLMLGAGQVVGHAALSAAPGHCHPAVFTSAMLVAHLVAIPVGALLVRGAEIALGRILSSVRRVVVALAGTLETSRPTPRIVRAVRVTIPRRLLLSSGTGRRGPPRGAPLFLHRSAVPACA</sequence>
<organism evidence="2 3">
    <name type="scientific">Nocardia transvalensis</name>
    <dbReference type="NCBI Taxonomy" id="37333"/>
    <lineage>
        <taxon>Bacteria</taxon>
        <taxon>Bacillati</taxon>
        <taxon>Actinomycetota</taxon>
        <taxon>Actinomycetes</taxon>
        <taxon>Mycobacteriales</taxon>
        <taxon>Nocardiaceae</taxon>
        <taxon>Nocardia</taxon>
    </lineage>
</organism>
<keyword evidence="1" id="KW-1133">Transmembrane helix</keyword>
<reference evidence="2 3" key="1">
    <citation type="submission" date="2020-08" db="EMBL/GenBank/DDBJ databases">
        <title>Sequencing the genomes of 1000 actinobacteria strains.</title>
        <authorList>
            <person name="Klenk H.-P."/>
        </authorList>
    </citation>
    <scope>NUCLEOTIDE SEQUENCE [LARGE SCALE GENOMIC DNA]</scope>
    <source>
        <strain evidence="2 3">DSM 43582</strain>
    </source>
</reference>
<keyword evidence="1" id="KW-0472">Membrane</keyword>
<dbReference type="AlphaFoldDB" id="A0A7W9PK55"/>
<dbReference type="RefSeq" id="WP_083905382.1">
    <property type="nucleotide sequence ID" value="NZ_JACHIT010000002.1"/>
</dbReference>
<keyword evidence="3" id="KW-1185">Reference proteome</keyword>
<comment type="caution">
    <text evidence="2">The sequence shown here is derived from an EMBL/GenBank/DDBJ whole genome shotgun (WGS) entry which is preliminary data.</text>
</comment>
<proteinExistence type="predicted"/>
<feature type="transmembrane region" description="Helical" evidence="1">
    <location>
        <begin position="91"/>
        <end position="112"/>
    </location>
</feature>
<dbReference type="EMBL" id="JACHIT010000002">
    <property type="protein sequence ID" value="MBB5916988.1"/>
    <property type="molecule type" value="Genomic_DNA"/>
</dbReference>
<feature type="transmembrane region" description="Helical" evidence="1">
    <location>
        <begin position="37"/>
        <end position="59"/>
    </location>
</feature>
<evidence type="ECO:0000256" key="1">
    <source>
        <dbReference type="SAM" id="Phobius"/>
    </source>
</evidence>
<keyword evidence="1" id="KW-0812">Transmembrane</keyword>
<feature type="transmembrane region" description="Helical" evidence="1">
    <location>
        <begin position="12"/>
        <end position="31"/>
    </location>
</feature>
<accession>A0A7W9PK55</accession>
<dbReference type="Proteomes" id="UP000540412">
    <property type="component" value="Unassembled WGS sequence"/>
</dbReference>
<evidence type="ECO:0000313" key="3">
    <source>
        <dbReference type="Proteomes" id="UP000540412"/>
    </source>
</evidence>